<dbReference type="AlphaFoldDB" id="A0A8X6R7V0"/>
<keyword evidence="2" id="KW-1185">Reference proteome</keyword>
<dbReference type="Proteomes" id="UP000887159">
    <property type="component" value="Unassembled WGS sequence"/>
</dbReference>
<accession>A0A8X6R7V0</accession>
<reference evidence="1" key="1">
    <citation type="submission" date="2020-08" db="EMBL/GenBank/DDBJ databases">
        <title>Multicomponent nature underlies the extraordinary mechanical properties of spider dragline silk.</title>
        <authorList>
            <person name="Kono N."/>
            <person name="Nakamura H."/>
            <person name="Mori M."/>
            <person name="Yoshida Y."/>
            <person name="Ohtoshi R."/>
            <person name="Malay A.D."/>
            <person name="Moran D.A.P."/>
            <person name="Tomita M."/>
            <person name="Numata K."/>
            <person name="Arakawa K."/>
        </authorList>
    </citation>
    <scope>NUCLEOTIDE SEQUENCE</scope>
</reference>
<dbReference type="EMBL" id="BMAU01021087">
    <property type="protein sequence ID" value="GFX90023.1"/>
    <property type="molecule type" value="Genomic_DNA"/>
</dbReference>
<sequence>MAVKHTEYHSVTPSHRNLSLPIVSPLVQVSDSEYKLSGAKSSQIFYQCDLARFHPQFCETISWGGQEPPTSLPLPSTTCEDLSLNGYLEYPDAAKALFIYKHPYLLWDSNPDPTVQQSASLTTIPDGFPCSICEEVSRDKTQHCVKTERPKR</sequence>
<organism evidence="1 2">
    <name type="scientific">Trichonephila clavipes</name>
    <name type="common">Golden silk orbweaver</name>
    <name type="synonym">Nephila clavipes</name>
    <dbReference type="NCBI Taxonomy" id="2585209"/>
    <lineage>
        <taxon>Eukaryota</taxon>
        <taxon>Metazoa</taxon>
        <taxon>Ecdysozoa</taxon>
        <taxon>Arthropoda</taxon>
        <taxon>Chelicerata</taxon>
        <taxon>Arachnida</taxon>
        <taxon>Araneae</taxon>
        <taxon>Araneomorphae</taxon>
        <taxon>Entelegynae</taxon>
        <taxon>Araneoidea</taxon>
        <taxon>Nephilidae</taxon>
        <taxon>Trichonephila</taxon>
    </lineage>
</organism>
<proteinExistence type="predicted"/>
<gene>
    <name evidence="1" type="primary">NCL1_47415</name>
    <name evidence="1" type="ORF">TNCV_887211</name>
</gene>
<name>A0A8X6R7V0_TRICX</name>
<evidence type="ECO:0000313" key="1">
    <source>
        <dbReference type="EMBL" id="GFX90023.1"/>
    </source>
</evidence>
<comment type="caution">
    <text evidence="1">The sequence shown here is derived from an EMBL/GenBank/DDBJ whole genome shotgun (WGS) entry which is preliminary data.</text>
</comment>
<evidence type="ECO:0000313" key="2">
    <source>
        <dbReference type="Proteomes" id="UP000887159"/>
    </source>
</evidence>
<protein>
    <submittedName>
        <fullName evidence="1">Uncharacterized protein</fullName>
    </submittedName>
</protein>